<dbReference type="InterPro" id="IPR000534">
    <property type="entry name" value="Semialdehyde_DH_NAD-bd"/>
</dbReference>
<evidence type="ECO:0000256" key="5">
    <source>
        <dbReference type="ARBA" id="ARBA00023002"/>
    </source>
</evidence>
<evidence type="ECO:0000313" key="7">
    <source>
        <dbReference type="EMBL" id="MPM11045.1"/>
    </source>
</evidence>
<dbReference type="CDD" id="cd23935">
    <property type="entry name" value="AGPR_2_C"/>
    <property type="match status" value="1"/>
</dbReference>
<organism evidence="7">
    <name type="scientific">bioreactor metagenome</name>
    <dbReference type="NCBI Taxonomy" id="1076179"/>
    <lineage>
        <taxon>unclassified sequences</taxon>
        <taxon>metagenomes</taxon>
        <taxon>ecological metagenomes</taxon>
    </lineage>
</organism>
<dbReference type="CDD" id="cd17896">
    <property type="entry name" value="AGPR_2_N"/>
    <property type="match status" value="1"/>
</dbReference>
<dbReference type="EMBL" id="VSSQ01001775">
    <property type="protein sequence ID" value="MPM11045.1"/>
    <property type="molecule type" value="Genomic_DNA"/>
</dbReference>
<keyword evidence="5 7" id="KW-0560">Oxidoreductase</keyword>
<dbReference type="PANTHER" id="PTHR32338:SF10">
    <property type="entry name" value="N-ACETYL-GAMMA-GLUTAMYL-PHOSPHATE REDUCTASE, CHLOROPLASTIC-RELATED"/>
    <property type="match status" value="1"/>
</dbReference>
<dbReference type="NCBIfam" id="TIGR01851">
    <property type="entry name" value="argC_other"/>
    <property type="match status" value="1"/>
</dbReference>
<accession>A0A644X4F9</accession>
<dbReference type="InterPro" id="IPR010136">
    <property type="entry name" value="AGPR_type-2"/>
</dbReference>
<protein>
    <submittedName>
        <fullName evidence="7">N-acetyl-gamma-glutamyl-phosphate reductase</fullName>
        <ecNumber evidence="7">1.2.1.38</ecNumber>
    </submittedName>
</protein>
<dbReference type="PANTHER" id="PTHR32338">
    <property type="entry name" value="N-ACETYL-GAMMA-GLUTAMYL-PHOSPHATE REDUCTASE, CHLOROPLASTIC-RELATED-RELATED"/>
    <property type="match status" value="1"/>
</dbReference>
<keyword evidence="3" id="KW-0028">Amino-acid biosynthesis</keyword>
<comment type="caution">
    <text evidence="7">The sequence shown here is derived from an EMBL/GenBank/DDBJ whole genome shotgun (WGS) entry which is preliminary data.</text>
</comment>
<dbReference type="AlphaFoldDB" id="A0A644X4F9"/>
<name>A0A644X4F9_9ZZZZ</name>
<dbReference type="SUPFAM" id="SSF51735">
    <property type="entry name" value="NAD(P)-binding Rossmann-fold domains"/>
    <property type="match status" value="1"/>
</dbReference>
<dbReference type="InterPro" id="IPR058924">
    <property type="entry name" value="AGPR_dimerisation_dom"/>
</dbReference>
<evidence type="ECO:0000256" key="3">
    <source>
        <dbReference type="ARBA" id="ARBA00022605"/>
    </source>
</evidence>
<dbReference type="GO" id="GO:0005737">
    <property type="term" value="C:cytoplasm"/>
    <property type="evidence" value="ECO:0007669"/>
    <property type="project" value="InterPro"/>
</dbReference>
<keyword evidence="4" id="KW-0521">NADP</keyword>
<evidence type="ECO:0000256" key="4">
    <source>
        <dbReference type="ARBA" id="ARBA00022857"/>
    </source>
</evidence>
<evidence type="ECO:0000256" key="1">
    <source>
        <dbReference type="ARBA" id="ARBA00022490"/>
    </source>
</evidence>
<dbReference type="GO" id="GO:0051287">
    <property type="term" value="F:NAD binding"/>
    <property type="evidence" value="ECO:0007669"/>
    <property type="project" value="InterPro"/>
</dbReference>
<dbReference type="Pfam" id="PF22698">
    <property type="entry name" value="Semialdhyde_dhC_1"/>
    <property type="match status" value="1"/>
</dbReference>
<dbReference type="InterPro" id="IPR036291">
    <property type="entry name" value="NAD(P)-bd_dom_sf"/>
</dbReference>
<feature type="domain" description="Semialdehyde dehydrogenase NAD-binding" evidence="6">
    <location>
        <begin position="3"/>
        <end position="104"/>
    </location>
</feature>
<keyword evidence="2" id="KW-0055">Arginine biosynthesis</keyword>
<reference evidence="7" key="1">
    <citation type="submission" date="2019-08" db="EMBL/GenBank/DDBJ databases">
        <authorList>
            <person name="Kucharzyk K."/>
            <person name="Murdoch R.W."/>
            <person name="Higgins S."/>
            <person name="Loffler F."/>
        </authorList>
    </citation>
    <scope>NUCLEOTIDE SEQUENCE</scope>
</reference>
<gene>
    <name evidence="7" type="primary">argC_18</name>
    <name evidence="7" type="ORF">SDC9_57383</name>
</gene>
<proteinExistence type="predicted"/>
<dbReference type="Pfam" id="PF01118">
    <property type="entry name" value="Semialdhyde_dh"/>
    <property type="match status" value="1"/>
</dbReference>
<dbReference type="SMART" id="SM00859">
    <property type="entry name" value="Semialdhyde_dh"/>
    <property type="match status" value="1"/>
</dbReference>
<dbReference type="EC" id="1.2.1.38" evidence="7"/>
<dbReference type="InterPro" id="IPR050085">
    <property type="entry name" value="AGPR"/>
</dbReference>
<evidence type="ECO:0000259" key="6">
    <source>
        <dbReference type="SMART" id="SM00859"/>
    </source>
</evidence>
<dbReference type="SUPFAM" id="SSF55347">
    <property type="entry name" value="Glyceraldehyde-3-phosphate dehydrogenase-like, C-terminal domain"/>
    <property type="match status" value="1"/>
</dbReference>
<dbReference type="GO" id="GO:0006526">
    <property type="term" value="P:L-arginine biosynthetic process"/>
    <property type="evidence" value="ECO:0007669"/>
    <property type="project" value="UniProtKB-KW"/>
</dbReference>
<evidence type="ECO:0000256" key="2">
    <source>
        <dbReference type="ARBA" id="ARBA00022571"/>
    </source>
</evidence>
<dbReference type="Gene3D" id="3.40.50.720">
    <property type="entry name" value="NAD(P)-binding Rossmann-like Domain"/>
    <property type="match status" value="1"/>
</dbReference>
<dbReference type="GO" id="GO:0003942">
    <property type="term" value="F:N-acetyl-gamma-glutamyl-phosphate reductase activity"/>
    <property type="evidence" value="ECO:0007669"/>
    <property type="project" value="UniProtKB-EC"/>
</dbReference>
<dbReference type="Gene3D" id="3.30.360.10">
    <property type="entry name" value="Dihydrodipicolinate Reductase, domain 2"/>
    <property type="match status" value="1"/>
</dbReference>
<keyword evidence="1" id="KW-0963">Cytoplasm</keyword>
<sequence>MTKVFIDGKEGTTGLRIYDRLSERDDLELITLPEKLRKDASLRKQALNECDVALLCLPDAAAIEAVEMVENPNTRIIDPSTAHRIAEGWTYGLPEAFDGGFEAIKASKRVAVPGCHASGFITLVAPLIREGILKKNALLTCTSLTGYSGGGHKMIAQYESDYRDVTLKSPRLYALTQAHKHLPEMRHYTGLGTAPAFFPVVADYFNGMLTAISVFAEHLETGKTPDDIRALYQKRYPGPLVRYVDKMDENGYLSGGKLSNLDGMDVSVSGDSEHITLLARFDNLGKGASGAAIQCMNILIGADPYAGLILAEE</sequence>